<evidence type="ECO:0000313" key="8">
    <source>
        <dbReference type="Proteomes" id="UP000822476"/>
    </source>
</evidence>
<dbReference type="InterPro" id="IPR017907">
    <property type="entry name" value="Znf_RING_CS"/>
</dbReference>
<protein>
    <recommendedName>
        <fullName evidence="6">RING-type domain-containing protein</fullName>
    </recommendedName>
</protein>
<dbReference type="PROSITE" id="PS50089">
    <property type="entry name" value="ZF_RING_2"/>
    <property type="match status" value="1"/>
</dbReference>
<gene>
    <name evidence="7" type="ORF">EG68_07248</name>
</gene>
<keyword evidence="8" id="KW-1185">Reference proteome</keyword>
<comment type="caution">
    <text evidence="7">The sequence shown here is derived from an EMBL/GenBank/DDBJ whole genome shotgun (WGS) entry which is preliminary data.</text>
</comment>
<dbReference type="Pfam" id="PF13923">
    <property type="entry name" value="zf-C3HC4_2"/>
    <property type="match status" value="1"/>
</dbReference>
<dbReference type="InterPro" id="IPR013083">
    <property type="entry name" value="Znf_RING/FYVE/PHD"/>
</dbReference>
<name>A0A8S9YSG5_9TREM</name>
<keyword evidence="2 4" id="KW-0863">Zinc-finger</keyword>
<evidence type="ECO:0000313" key="7">
    <source>
        <dbReference type="EMBL" id="KAF7254868.1"/>
    </source>
</evidence>
<dbReference type="GO" id="GO:0061630">
    <property type="term" value="F:ubiquitin protein ligase activity"/>
    <property type="evidence" value="ECO:0007669"/>
    <property type="project" value="TreeGrafter"/>
</dbReference>
<dbReference type="InterPro" id="IPR001841">
    <property type="entry name" value="Znf_RING"/>
</dbReference>
<organism evidence="7 8">
    <name type="scientific">Paragonimus skrjabini miyazakii</name>
    <dbReference type="NCBI Taxonomy" id="59628"/>
    <lineage>
        <taxon>Eukaryota</taxon>
        <taxon>Metazoa</taxon>
        <taxon>Spiralia</taxon>
        <taxon>Lophotrochozoa</taxon>
        <taxon>Platyhelminthes</taxon>
        <taxon>Trematoda</taxon>
        <taxon>Digenea</taxon>
        <taxon>Plagiorchiida</taxon>
        <taxon>Troglotremata</taxon>
        <taxon>Troglotrematidae</taxon>
        <taxon>Paragonimus</taxon>
    </lineage>
</organism>
<dbReference type="OrthoDB" id="5330228at2759"/>
<dbReference type="AlphaFoldDB" id="A0A8S9YSG5"/>
<dbReference type="GO" id="GO:0043161">
    <property type="term" value="P:proteasome-mediated ubiquitin-dependent protein catabolic process"/>
    <property type="evidence" value="ECO:0007669"/>
    <property type="project" value="TreeGrafter"/>
</dbReference>
<dbReference type="PANTHER" id="PTHR15898">
    <property type="entry name" value="BIFUNCTIONAL APOPTOSIS REGULATOR"/>
    <property type="match status" value="1"/>
</dbReference>
<evidence type="ECO:0000256" key="1">
    <source>
        <dbReference type="ARBA" id="ARBA00022723"/>
    </source>
</evidence>
<evidence type="ECO:0000256" key="4">
    <source>
        <dbReference type="PROSITE-ProRule" id="PRU00175"/>
    </source>
</evidence>
<proteinExistence type="predicted"/>
<dbReference type="EMBL" id="JTDE01004568">
    <property type="protein sequence ID" value="KAF7254868.1"/>
    <property type="molecule type" value="Genomic_DNA"/>
</dbReference>
<evidence type="ECO:0000256" key="3">
    <source>
        <dbReference type="ARBA" id="ARBA00022833"/>
    </source>
</evidence>
<evidence type="ECO:0000256" key="2">
    <source>
        <dbReference type="ARBA" id="ARBA00022771"/>
    </source>
</evidence>
<sequence length="170" mass="18901">MNGSKPAKRMRTDCLVNGDQSSEISCMFTLLHDVLEKEFTCAICHEILMSSTVLGCGHCFCAYCIYTWLRRSPKCPMCSRSSHRVTHLKNVDNFIKQVYDLLQPTEIKVSRAHDLEHRARQILLAKPDENTSVGDLTSSSIEESSASSSSFTADSSILTISTSSDTDSVR</sequence>
<keyword evidence="3" id="KW-0862">Zinc</keyword>
<dbReference type="Gene3D" id="3.30.40.10">
    <property type="entry name" value="Zinc/RING finger domain, C3HC4 (zinc finger)"/>
    <property type="match status" value="1"/>
</dbReference>
<dbReference type="PANTHER" id="PTHR15898:SF13">
    <property type="entry name" value="BIFUNCTIONAL APOPTOSIS REGULATOR"/>
    <property type="match status" value="1"/>
</dbReference>
<reference evidence="7" key="1">
    <citation type="submission" date="2019-07" db="EMBL/GenBank/DDBJ databases">
        <title>Annotation for the trematode Paragonimus miyazaki's.</title>
        <authorList>
            <person name="Choi Y.-J."/>
        </authorList>
    </citation>
    <scope>NUCLEOTIDE SEQUENCE</scope>
    <source>
        <strain evidence="7">Japan</strain>
    </source>
</reference>
<dbReference type="SUPFAM" id="SSF57850">
    <property type="entry name" value="RING/U-box"/>
    <property type="match status" value="1"/>
</dbReference>
<accession>A0A8S9YSG5</accession>
<dbReference type="SMART" id="SM00184">
    <property type="entry name" value="RING"/>
    <property type="match status" value="1"/>
</dbReference>
<feature type="compositionally biased region" description="Low complexity" evidence="5">
    <location>
        <begin position="135"/>
        <end position="153"/>
    </location>
</feature>
<feature type="domain" description="RING-type" evidence="6">
    <location>
        <begin position="41"/>
        <end position="79"/>
    </location>
</feature>
<evidence type="ECO:0000256" key="5">
    <source>
        <dbReference type="SAM" id="MobiDB-lite"/>
    </source>
</evidence>
<evidence type="ECO:0000259" key="6">
    <source>
        <dbReference type="PROSITE" id="PS50089"/>
    </source>
</evidence>
<feature type="region of interest" description="Disordered" evidence="5">
    <location>
        <begin position="130"/>
        <end position="153"/>
    </location>
</feature>
<keyword evidence="1" id="KW-0479">Metal-binding</keyword>
<dbReference type="PROSITE" id="PS00518">
    <property type="entry name" value="ZF_RING_1"/>
    <property type="match status" value="1"/>
</dbReference>
<dbReference type="Proteomes" id="UP000822476">
    <property type="component" value="Unassembled WGS sequence"/>
</dbReference>
<dbReference type="GO" id="GO:0008270">
    <property type="term" value="F:zinc ion binding"/>
    <property type="evidence" value="ECO:0007669"/>
    <property type="project" value="UniProtKB-KW"/>
</dbReference>